<keyword evidence="2" id="KW-0521">NADP</keyword>
<reference evidence="8" key="1">
    <citation type="submission" date="2024-07" db="EMBL/GenBank/DDBJ databases">
        <authorList>
            <person name="Yu S.T."/>
        </authorList>
    </citation>
    <scope>NUCLEOTIDE SEQUENCE</scope>
    <source>
        <strain evidence="8">R21</strain>
    </source>
</reference>
<gene>
    <name evidence="8" type="ORF">AB5J56_39225</name>
</gene>
<evidence type="ECO:0000256" key="2">
    <source>
        <dbReference type="ARBA" id="ARBA00022857"/>
    </source>
</evidence>
<dbReference type="InterPro" id="IPR018170">
    <property type="entry name" value="Aldo/ket_reductase_CS"/>
</dbReference>
<sequence>MQNVTLNNGVEMPILGFGVFQIPAEETEQVVTEALAAGYRLLDTAASYGNEEAVGRAIKNSGIPREELFVTTKLYVQDGPAEENTKRAFEASLAKLGLDYLDLYLMHQPYGDVYGQWRAMEEINRQGRAKAIGVSNFYPDRLLDLIINNEVTPAVNQIETHPFFQRADYQELMREQGVQHQAWGGFAEGKNDLFANPVLSEIGKKYGKSVGQVVLRWAVQRGVASIPKSVRAERMAENIDVFDFALTDAEMASVAGLDTGATLFFDHHDPKMVNWLSARRLDS</sequence>
<keyword evidence="3 8" id="KW-0560">Oxidoreductase</keyword>
<dbReference type="Gene3D" id="3.20.20.100">
    <property type="entry name" value="NADP-dependent oxidoreductase domain"/>
    <property type="match status" value="1"/>
</dbReference>
<organism evidence="8">
    <name type="scientific">Streptomyces sp. R21</name>
    <dbReference type="NCBI Taxonomy" id="3238627"/>
    <lineage>
        <taxon>Bacteria</taxon>
        <taxon>Bacillati</taxon>
        <taxon>Actinomycetota</taxon>
        <taxon>Actinomycetes</taxon>
        <taxon>Kitasatosporales</taxon>
        <taxon>Streptomycetaceae</taxon>
        <taxon>Streptomyces</taxon>
    </lineage>
</organism>
<evidence type="ECO:0000256" key="1">
    <source>
        <dbReference type="ARBA" id="ARBA00007905"/>
    </source>
</evidence>
<evidence type="ECO:0000256" key="3">
    <source>
        <dbReference type="ARBA" id="ARBA00023002"/>
    </source>
</evidence>
<dbReference type="FunFam" id="3.20.20.100:FF:000015">
    <property type="entry name" value="Oxidoreductase, aldo/keto reductase family"/>
    <property type="match status" value="1"/>
</dbReference>
<dbReference type="GO" id="GO:0016616">
    <property type="term" value="F:oxidoreductase activity, acting on the CH-OH group of donors, NAD or NADP as acceptor"/>
    <property type="evidence" value="ECO:0007669"/>
    <property type="project" value="UniProtKB-ARBA"/>
</dbReference>
<evidence type="ECO:0000256" key="6">
    <source>
        <dbReference type="PIRSR" id="PIRSR000097-3"/>
    </source>
</evidence>
<dbReference type="PROSITE" id="PS00062">
    <property type="entry name" value="ALDOKETO_REDUCTASE_2"/>
    <property type="match status" value="1"/>
</dbReference>
<dbReference type="InterPro" id="IPR020471">
    <property type="entry name" value="AKR"/>
</dbReference>
<evidence type="ECO:0000313" key="8">
    <source>
        <dbReference type="EMBL" id="XDQ30372.1"/>
    </source>
</evidence>
<dbReference type="RefSeq" id="WP_369240247.1">
    <property type="nucleotide sequence ID" value="NZ_CP163435.1"/>
</dbReference>
<dbReference type="InterPro" id="IPR023210">
    <property type="entry name" value="NADP_OxRdtase_dom"/>
</dbReference>
<evidence type="ECO:0000256" key="5">
    <source>
        <dbReference type="PIRSR" id="PIRSR000097-2"/>
    </source>
</evidence>
<feature type="domain" description="NADP-dependent oxidoreductase" evidence="7">
    <location>
        <begin position="21"/>
        <end position="257"/>
    </location>
</feature>
<dbReference type="PIRSF" id="PIRSF000097">
    <property type="entry name" value="AKR"/>
    <property type="match status" value="1"/>
</dbReference>
<dbReference type="CDD" id="cd19133">
    <property type="entry name" value="AKR_AKR5F1"/>
    <property type="match status" value="1"/>
</dbReference>
<name>A0AB39PIJ6_9ACTN</name>
<evidence type="ECO:0000256" key="4">
    <source>
        <dbReference type="PIRSR" id="PIRSR000097-1"/>
    </source>
</evidence>
<dbReference type="PRINTS" id="PR00069">
    <property type="entry name" value="ALDKETRDTASE"/>
</dbReference>
<feature type="active site" description="Proton donor" evidence="4">
    <location>
        <position position="48"/>
    </location>
</feature>
<dbReference type="PANTHER" id="PTHR43827">
    <property type="entry name" value="2,5-DIKETO-D-GLUCONIC ACID REDUCTASE"/>
    <property type="match status" value="1"/>
</dbReference>
<dbReference type="SUPFAM" id="SSF51430">
    <property type="entry name" value="NAD(P)-linked oxidoreductase"/>
    <property type="match status" value="1"/>
</dbReference>
<dbReference type="Pfam" id="PF00248">
    <property type="entry name" value="Aldo_ket_red"/>
    <property type="match status" value="1"/>
</dbReference>
<dbReference type="EMBL" id="CP163435">
    <property type="protein sequence ID" value="XDQ30372.1"/>
    <property type="molecule type" value="Genomic_DNA"/>
</dbReference>
<feature type="binding site" evidence="5">
    <location>
        <position position="107"/>
    </location>
    <ligand>
        <name>substrate</name>
    </ligand>
</feature>
<dbReference type="AlphaFoldDB" id="A0AB39PIJ6"/>
<evidence type="ECO:0000259" key="7">
    <source>
        <dbReference type="Pfam" id="PF00248"/>
    </source>
</evidence>
<dbReference type="InterPro" id="IPR036812">
    <property type="entry name" value="NAD(P)_OxRdtase_dom_sf"/>
</dbReference>
<dbReference type="PANTHER" id="PTHR43827:SF3">
    <property type="entry name" value="NADP-DEPENDENT OXIDOREDUCTASE DOMAIN-CONTAINING PROTEIN"/>
    <property type="match status" value="1"/>
</dbReference>
<dbReference type="PROSITE" id="PS00798">
    <property type="entry name" value="ALDOKETO_REDUCTASE_1"/>
    <property type="match status" value="1"/>
</dbReference>
<dbReference type="EC" id="1.1.1.-" evidence="8"/>
<feature type="site" description="Lowers pKa of active site Tyr" evidence="6">
    <location>
        <position position="73"/>
    </location>
</feature>
<protein>
    <submittedName>
        <fullName evidence="8">Aldo/keto reductase</fullName>
        <ecNumber evidence="8">1.1.1.-</ecNumber>
    </submittedName>
</protein>
<accession>A0AB39PIJ6</accession>
<comment type="similarity">
    <text evidence="1">Belongs to the aldo/keto reductase family.</text>
</comment>
<proteinExistence type="inferred from homology"/>